<evidence type="ECO:0000313" key="1">
    <source>
        <dbReference type="EMBL" id="CEO96422.1"/>
    </source>
</evidence>
<evidence type="ECO:0000313" key="2">
    <source>
        <dbReference type="EMBL" id="SPQ99362.1"/>
    </source>
</evidence>
<geneLocation type="mitochondrion" evidence="2"/>
<dbReference type="Proteomes" id="UP000039324">
    <property type="component" value="Unassembled WGS sequence"/>
</dbReference>
<dbReference type="EMBL" id="OVEO01000011">
    <property type="protein sequence ID" value="SPQ99362.1"/>
    <property type="molecule type" value="Genomic_DNA"/>
</dbReference>
<reference evidence="2 4" key="2">
    <citation type="submission" date="2018-03" db="EMBL/GenBank/DDBJ databases">
        <authorList>
            <person name="Fogelqvist J."/>
        </authorList>
    </citation>
    <scope>NUCLEOTIDE SEQUENCE [LARGE SCALE GENOMIC DNA]</scope>
</reference>
<evidence type="ECO:0000313" key="3">
    <source>
        <dbReference type="Proteomes" id="UP000039324"/>
    </source>
</evidence>
<sequence length="182" mass="19685">MAPDYEGALRLLKVARGHIEAGRRALSGIGPDARAVDHVRCKLDGLWRRHRALTIAIVSGEAHDLGDLRAVSDDILRLRQTAEHLQAFLSTSETTVFMTFQLAIADGMPKETRVISARNDSGATLFAQQALIDNGGDDPVIADVEGVLPSVIDDPGAVLNIAVNLSARDPTRTVVVKFERQQ</sequence>
<protein>
    <submittedName>
        <fullName evidence="1">Uncharacterized protein</fullName>
    </submittedName>
</protein>
<dbReference type="Proteomes" id="UP000290189">
    <property type="component" value="Unassembled WGS sequence"/>
</dbReference>
<evidence type="ECO:0000313" key="4">
    <source>
        <dbReference type="Proteomes" id="UP000290189"/>
    </source>
</evidence>
<reference evidence="1 3" key="1">
    <citation type="submission" date="2015-02" db="EMBL/GenBank/DDBJ databases">
        <authorList>
            <person name="Chooi Y.-H."/>
        </authorList>
    </citation>
    <scope>NUCLEOTIDE SEQUENCE [LARGE SCALE GENOMIC DNA]</scope>
    <source>
        <strain evidence="1">E3</strain>
    </source>
</reference>
<organism evidence="1 3">
    <name type="scientific">Plasmodiophora brassicae</name>
    <name type="common">Clubroot disease agent</name>
    <dbReference type="NCBI Taxonomy" id="37360"/>
    <lineage>
        <taxon>Eukaryota</taxon>
        <taxon>Sar</taxon>
        <taxon>Rhizaria</taxon>
        <taxon>Endomyxa</taxon>
        <taxon>Phytomyxea</taxon>
        <taxon>Plasmodiophorida</taxon>
        <taxon>Plasmodiophoridae</taxon>
        <taxon>Plasmodiophora</taxon>
    </lineage>
</organism>
<name>A0A0G4IMV5_PLABS</name>
<dbReference type="AlphaFoldDB" id="A0A0G4IMV5"/>
<proteinExistence type="predicted"/>
<gene>
    <name evidence="1" type="ORF">PBRA_005093</name>
    <name evidence="2" type="ORF">PLBR_LOCUS6577</name>
</gene>
<keyword evidence="3" id="KW-1185">Reference proteome</keyword>
<keyword evidence="2" id="KW-0496">Mitochondrion</keyword>
<accession>A0A0G4IMV5</accession>
<dbReference type="EMBL" id="CDSF01000057">
    <property type="protein sequence ID" value="CEO96422.1"/>
    <property type="molecule type" value="Genomic_DNA"/>
</dbReference>